<evidence type="ECO:0000313" key="4">
    <source>
        <dbReference type="Proteomes" id="UP000005238"/>
    </source>
</evidence>
<organism evidence="3 4">
    <name type="scientific">Phytophthora ramorum</name>
    <name type="common">Sudden oak death agent</name>
    <dbReference type="NCBI Taxonomy" id="164328"/>
    <lineage>
        <taxon>Eukaryota</taxon>
        <taxon>Sar</taxon>
        <taxon>Stramenopiles</taxon>
        <taxon>Oomycota</taxon>
        <taxon>Peronosporomycetes</taxon>
        <taxon>Peronosporales</taxon>
        <taxon>Peronosporaceae</taxon>
        <taxon>Phytophthora</taxon>
    </lineage>
</organism>
<dbReference type="GO" id="GO:0005634">
    <property type="term" value="C:nucleus"/>
    <property type="evidence" value="ECO:0000318"/>
    <property type="project" value="GO_Central"/>
</dbReference>
<dbReference type="SUPFAM" id="SSF50978">
    <property type="entry name" value="WD40 repeat-like"/>
    <property type="match status" value="1"/>
</dbReference>
<dbReference type="InParanoid" id="H3GS94"/>
<dbReference type="EnsemblProtists" id="Phyra79849">
    <property type="protein sequence ID" value="Phyra79849"/>
    <property type="gene ID" value="Phyra79849"/>
</dbReference>
<sequence length="413" mass="45076">MELEGTTAYNTQPGGDVASEANIWDIIVDSHTNLESYGDQQFDHEMTEPMSSLSSQISSSATSDAMLMASPHFQLPSSNLPPTYDDYQSSIDTSLISGGVSPAMLINNHSYSGTTAPNHYVTFKARQDGTPFRTEIVDPSIQTGEKNRIFVTNFLSSTGHAQQPSNIMVEQEVRDIQWMGSTQAAIIAVGKEIHLIQLGDPSVGEPCRLQDAINTVHSDAIRELAVSPRTTSYVLSGGFDETVVVTDLRNQADPKASCVVAKFDAYDVVSSVRWSPEDSSHLSWTTDGGDFQVADIRIRSPQLQVPLYSFVKMNKLGGLFTHEYLSSYNVALGFEQGHIALIDIRKPRQSSWYIRRSKSNKFAMFGRGGFSTADLNATADGLDQITFMSIVSVYTDDAIFGSAAAFNSTGGSW</sequence>
<dbReference type="GO" id="GO:0006338">
    <property type="term" value="P:chromatin remodeling"/>
    <property type="evidence" value="ECO:0000318"/>
    <property type="project" value="GO_Central"/>
</dbReference>
<reference evidence="4" key="1">
    <citation type="journal article" date="2006" name="Science">
        <title>Phytophthora genome sequences uncover evolutionary origins and mechanisms of pathogenesis.</title>
        <authorList>
            <person name="Tyler B.M."/>
            <person name="Tripathy S."/>
            <person name="Zhang X."/>
            <person name="Dehal P."/>
            <person name="Jiang R.H."/>
            <person name="Aerts A."/>
            <person name="Arredondo F.D."/>
            <person name="Baxter L."/>
            <person name="Bensasson D."/>
            <person name="Beynon J.L."/>
            <person name="Chapman J."/>
            <person name="Damasceno C.M."/>
            <person name="Dorrance A.E."/>
            <person name="Dou D."/>
            <person name="Dickerman A.W."/>
            <person name="Dubchak I.L."/>
            <person name="Garbelotto M."/>
            <person name="Gijzen M."/>
            <person name="Gordon S.G."/>
            <person name="Govers F."/>
            <person name="Grunwald N.J."/>
            <person name="Huang W."/>
            <person name="Ivors K.L."/>
            <person name="Jones R.W."/>
            <person name="Kamoun S."/>
            <person name="Krampis K."/>
            <person name="Lamour K.H."/>
            <person name="Lee M.K."/>
            <person name="McDonald W.H."/>
            <person name="Medina M."/>
            <person name="Meijer H.J."/>
            <person name="Nordberg E.K."/>
            <person name="Maclean D.J."/>
            <person name="Ospina-Giraldo M.D."/>
            <person name="Morris P.F."/>
            <person name="Phuntumart V."/>
            <person name="Putnam N.H."/>
            <person name="Rash S."/>
            <person name="Rose J.K."/>
            <person name="Sakihama Y."/>
            <person name="Salamov A.A."/>
            <person name="Savidor A."/>
            <person name="Scheuring C.F."/>
            <person name="Smith B.M."/>
            <person name="Sobral B.W."/>
            <person name="Terry A."/>
            <person name="Torto-Alalibo T.A."/>
            <person name="Win J."/>
            <person name="Xu Z."/>
            <person name="Zhang H."/>
            <person name="Grigoriev I.V."/>
            <person name="Rokhsar D.S."/>
            <person name="Boore J.L."/>
        </authorList>
    </citation>
    <scope>NUCLEOTIDE SEQUENCE [LARGE SCALE GENOMIC DNA]</scope>
    <source>
        <strain evidence="4">Pr102</strain>
    </source>
</reference>
<dbReference type="Proteomes" id="UP000005238">
    <property type="component" value="Unassembled WGS sequence"/>
</dbReference>
<evidence type="ECO:0000313" key="3">
    <source>
        <dbReference type="EnsemblProtists" id="Phyra79849"/>
    </source>
</evidence>
<keyword evidence="2" id="KW-0677">Repeat</keyword>
<dbReference type="Gene3D" id="2.130.10.10">
    <property type="entry name" value="YVTN repeat-like/Quinoprotein amine dehydrogenase"/>
    <property type="match status" value="1"/>
</dbReference>
<proteinExistence type="predicted"/>
<dbReference type="EMBL" id="DS566040">
    <property type="status" value="NOT_ANNOTATED_CDS"/>
    <property type="molecule type" value="Genomic_DNA"/>
</dbReference>
<protein>
    <submittedName>
        <fullName evidence="3">Uncharacterized protein</fullName>
    </submittedName>
</protein>
<name>H3GS94_PHYRM</name>
<keyword evidence="4" id="KW-1185">Reference proteome</keyword>
<evidence type="ECO:0000256" key="2">
    <source>
        <dbReference type="ARBA" id="ARBA00022737"/>
    </source>
</evidence>
<keyword evidence="1" id="KW-0853">WD repeat</keyword>
<dbReference type="AlphaFoldDB" id="H3GS94"/>
<dbReference type="PANTHER" id="PTHR22850">
    <property type="entry name" value="WD40 REPEAT FAMILY"/>
    <property type="match status" value="1"/>
</dbReference>
<reference evidence="3" key="2">
    <citation type="submission" date="2015-06" db="UniProtKB">
        <authorList>
            <consortium name="EnsemblProtists"/>
        </authorList>
    </citation>
    <scope>IDENTIFICATION</scope>
    <source>
        <strain evidence="3">Pr102</strain>
    </source>
</reference>
<dbReference type="GO" id="GO:0006355">
    <property type="term" value="P:regulation of DNA-templated transcription"/>
    <property type="evidence" value="ECO:0000318"/>
    <property type="project" value="GO_Central"/>
</dbReference>
<accession>H3GS94</accession>
<dbReference type="InterPro" id="IPR015943">
    <property type="entry name" value="WD40/YVTN_repeat-like_dom_sf"/>
</dbReference>
<dbReference type="InterPro" id="IPR036322">
    <property type="entry name" value="WD40_repeat_dom_sf"/>
</dbReference>
<dbReference type="VEuPathDB" id="FungiDB:KRP22_3146"/>
<dbReference type="OMA" id="APITMTH"/>
<dbReference type="HOGENOM" id="CLU_033205_0_0_1"/>
<dbReference type="eggNOG" id="ENOG502RZDS">
    <property type="taxonomic scope" value="Eukaryota"/>
</dbReference>
<evidence type="ECO:0000256" key="1">
    <source>
        <dbReference type="ARBA" id="ARBA00022574"/>
    </source>
</evidence>
<dbReference type="InterPro" id="IPR050459">
    <property type="entry name" value="WD_repeat_RBAP46/RBAP48/MSI1"/>
</dbReference>
<dbReference type="GO" id="GO:0042393">
    <property type="term" value="F:histone binding"/>
    <property type="evidence" value="ECO:0000318"/>
    <property type="project" value="GO_Central"/>
</dbReference>
<dbReference type="VEuPathDB" id="FungiDB:KRP23_3617"/>